<feature type="compositionally biased region" description="Acidic residues" evidence="4">
    <location>
        <begin position="300"/>
        <end position="313"/>
    </location>
</feature>
<dbReference type="PANTHER" id="PTHR43246">
    <property type="entry name" value="PEPTIDYL-PROLYL CIS-TRANS ISOMERASE CYP38, CHLOROPLASTIC"/>
    <property type="match status" value="1"/>
</dbReference>
<dbReference type="InterPro" id="IPR044665">
    <property type="entry name" value="E_coli_cyclophilin_A-like"/>
</dbReference>
<feature type="compositionally biased region" description="Acidic residues" evidence="4">
    <location>
        <begin position="232"/>
        <end position="253"/>
    </location>
</feature>
<name>A0ABX1VDR1_9PLAN</name>
<keyword evidence="2" id="KW-0697">Rotamase</keyword>
<dbReference type="InterPro" id="IPR029000">
    <property type="entry name" value="Cyclophilin-like_dom_sf"/>
</dbReference>
<evidence type="ECO:0000256" key="3">
    <source>
        <dbReference type="ARBA" id="ARBA00023235"/>
    </source>
</evidence>
<dbReference type="SUPFAM" id="SSF50891">
    <property type="entry name" value="Cyclophilin-like"/>
    <property type="match status" value="1"/>
</dbReference>
<feature type="compositionally biased region" description="Pro residues" evidence="4">
    <location>
        <begin position="321"/>
        <end position="366"/>
    </location>
</feature>
<keyword evidence="7" id="KW-1185">Reference proteome</keyword>
<feature type="compositionally biased region" description="Acidic residues" evidence="4">
    <location>
        <begin position="271"/>
        <end position="281"/>
    </location>
</feature>
<dbReference type="PROSITE" id="PS51257">
    <property type="entry name" value="PROKAR_LIPOPROTEIN"/>
    <property type="match status" value="1"/>
</dbReference>
<protein>
    <recommendedName>
        <fullName evidence="1">peptidylprolyl isomerase</fullName>
        <ecNumber evidence="1">5.2.1.8</ecNumber>
    </recommendedName>
</protein>
<dbReference type="PROSITE" id="PS50072">
    <property type="entry name" value="CSA_PPIASE_2"/>
    <property type="match status" value="1"/>
</dbReference>
<evidence type="ECO:0000256" key="1">
    <source>
        <dbReference type="ARBA" id="ARBA00013194"/>
    </source>
</evidence>
<comment type="caution">
    <text evidence="6">The sequence shown here is derived from an EMBL/GenBank/DDBJ whole genome shotgun (WGS) entry which is preliminary data.</text>
</comment>
<organism evidence="6 7">
    <name type="scientific">Alienimonas chondri</name>
    <dbReference type="NCBI Taxonomy" id="2681879"/>
    <lineage>
        <taxon>Bacteria</taxon>
        <taxon>Pseudomonadati</taxon>
        <taxon>Planctomycetota</taxon>
        <taxon>Planctomycetia</taxon>
        <taxon>Planctomycetales</taxon>
        <taxon>Planctomycetaceae</taxon>
        <taxon>Alienimonas</taxon>
    </lineage>
</organism>
<feature type="compositionally biased region" description="Acidic residues" evidence="4">
    <location>
        <begin position="367"/>
        <end position="402"/>
    </location>
</feature>
<dbReference type="PRINTS" id="PR01217">
    <property type="entry name" value="PRICHEXTENSN"/>
</dbReference>
<evidence type="ECO:0000259" key="5">
    <source>
        <dbReference type="PROSITE" id="PS50072"/>
    </source>
</evidence>
<keyword evidence="3" id="KW-0413">Isomerase</keyword>
<evidence type="ECO:0000313" key="7">
    <source>
        <dbReference type="Proteomes" id="UP000609651"/>
    </source>
</evidence>
<feature type="region of interest" description="Disordered" evidence="4">
    <location>
        <begin position="232"/>
        <end position="402"/>
    </location>
</feature>
<feature type="region of interest" description="Disordered" evidence="4">
    <location>
        <begin position="39"/>
        <end position="60"/>
    </location>
</feature>
<reference evidence="6 7" key="1">
    <citation type="journal article" date="2020" name="Syst. Appl. Microbiol.">
        <title>Alienimonas chondri sp. nov., a novel planctomycete isolated from the biofilm of the red alga Chondrus crispus.</title>
        <authorList>
            <person name="Vitorino I."/>
            <person name="Albuquerque L."/>
            <person name="Wiegand S."/>
            <person name="Kallscheuer N."/>
            <person name="da Costa M.S."/>
            <person name="Lobo-da-Cunha A."/>
            <person name="Jogler C."/>
            <person name="Lage O.M."/>
        </authorList>
    </citation>
    <scope>NUCLEOTIDE SEQUENCE [LARGE SCALE GENOMIC DNA]</scope>
    <source>
        <strain evidence="6 7">LzC2</strain>
    </source>
</reference>
<evidence type="ECO:0000256" key="4">
    <source>
        <dbReference type="SAM" id="MobiDB-lite"/>
    </source>
</evidence>
<dbReference type="RefSeq" id="WP_171185330.1">
    <property type="nucleotide sequence ID" value="NZ_WTPX01000034.1"/>
</dbReference>
<sequence>MHVPRTSRFPSRSPVGLAVAALACVGLLATGCIRDYEDPNAPSLTKSTDEAASADEPAGEDAFRVKFETTKGPFVVEARPDWAPLGAARFKTLVEEGFFDGAAFFRVIPGFVAQFGLAADPAETAKWKGTDLRDEPVLVANTPGRLSFAKSGPNTRTTQMFINLGDNSRSLDPQGFSPFAEIVSGGDVPAKFHAEEVQDQGAITSGGAEYLEANFPDLDTITSARIIPREEWVEDVDTDAETAPTDDEGDEEALAGLAGPEGNEDTTPAEPAEEAMTEDGAGETAPEATEEPTEPTSETPTEDPADESADETPAEPAMTEDPPPTPPEPSPSPDPEPDTPPTPDPTPDPGTPPEPQPDPTPTPDPTPDPEPEPEPQPDPTPDPEEPTAPEAEDEEESPAEEQ</sequence>
<dbReference type="Proteomes" id="UP000609651">
    <property type="component" value="Unassembled WGS sequence"/>
</dbReference>
<dbReference type="Gene3D" id="2.40.100.10">
    <property type="entry name" value="Cyclophilin-like"/>
    <property type="match status" value="1"/>
</dbReference>
<dbReference type="EMBL" id="WTPX01000034">
    <property type="protein sequence ID" value="NNJ25382.1"/>
    <property type="molecule type" value="Genomic_DNA"/>
</dbReference>
<proteinExistence type="predicted"/>
<dbReference type="InterPro" id="IPR002130">
    <property type="entry name" value="Cyclophilin-type_PPIase_dom"/>
</dbReference>
<dbReference type="EC" id="5.2.1.8" evidence="1"/>
<evidence type="ECO:0000313" key="6">
    <source>
        <dbReference type="EMBL" id="NNJ25382.1"/>
    </source>
</evidence>
<dbReference type="Pfam" id="PF00160">
    <property type="entry name" value="Pro_isomerase"/>
    <property type="match status" value="1"/>
</dbReference>
<gene>
    <name evidence="6" type="ORF">LzC2_14520</name>
</gene>
<feature type="domain" description="PPIase cyclophilin-type" evidence="5">
    <location>
        <begin position="72"/>
        <end position="221"/>
    </location>
</feature>
<evidence type="ECO:0000256" key="2">
    <source>
        <dbReference type="ARBA" id="ARBA00023110"/>
    </source>
</evidence>
<accession>A0ABX1VDR1</accession>